<reference evidence="5 6" key="1">
    <citation type="submission" date="2023-09" db="EMBL/GenBank/DDBJ databases">
        <title>Demequina sp. a novel bacteria isolated from Capsicum annuum.</title>
        <authorList>
            <person name="Humaira Z."/>
            <person name="Lee J."/>
            <person name="Cho D."/>
        </authorList>
    </citation>
    <scope>NUCLEOTIDE SEQUENCE [LARGE SCALE GENOMIC DNA]</scope>
    <source>
        <strain evidence="5 6">OYTSA14</strain>
    </source>
</reference>
<feature type="domain" description="PucR C-terminal helix-turn-helix" evidence="3">
    <location>
        <begin position="442"/>
        <end position="499"/>
    </location>
</feature>
<dbReference type="Proteomes" id="UP001304125">
    <property type="component" value="Chromosome"/>
</dbReference>
<dbReference type="Gene3D" id="1.10.10.2840">
    <property type="entry name" value="PucR C-terminal helix-turn-helix domain"/>
    <property type="match status" value="1"/>
</dbReference>
<evidence type="ECO:0000259" key="2">
    <source>
        <dbReference type="Pfam" id="PF07905"/>
    </source>
</evidence>
<dbReference type="Pfam" id="PF07905">
    <property type="entry name" value="PucR"/>
    <property type="match status" value="1"/>
</dbReference>
<keyword evidence="6" id="KW-1185">Reference proteome</keyword>
<evidence type="ECO:0000256" key="1">
    <source>
        <dbReference type="ARBA" id="ARBA00006754"/>
    </source>
</evidence>
<dbReference type="InterPro" id="IPR012914">
    <property type="entry name" value="PucR_dom"/>
</dbReference>
<feature type="domain" description="CdaR GGDEF-like" evidence="4">
    <location>
        <begin position="301"/>
        <end position="393"/>
    </location>
</feature>
<comment type="similarity">
    <text evidence="1">Belongs to the CdaR family.</text>
</comment>
<dbReference type="InterPro" id="IPR051448">
    <property type="entry name" value="CdaR-like_regulators"/>
</dbReference>
<dbReference type="Pfam" id="PF13556">
    <property type="entry name" value="HTH_30"/>
    <property type="match status" value="1"/>
</dbReference>
<dbReference type="PANTHER" id="PTHR33744:SF1">
    <property type="entry name" value="DNA-BINDING TRANSCRIPTIONAL ACTIVATOR ADER"/>
    <property type="match status" value="1"/>
</dbReference>
<organism evidence="5 6">
    <name type="scientific">Demequina capsici</name>
    <dbReference type="NCBI Taxonomy" id="3075620"/>
    <lineage>
        <taxon>Bacteria</taxon>
        <taxon>Bacillati</taxon>
        <taxon>Actinomycetota</taxon>
        <taxon>Actinomycetes</taxon>
        <taxon>Micrococcales</taxon>
        <taxon>Demequinaceae</taxon>
        <taxon>Demequina</taxon>
    </lineage>
</organism>
<evidence type="ECO:0000313" key="6">
    <source>
        <dbReference type="Proteomes" id="UP001304125"/>
    </source>
</evidence>
<protein>
    <submittedName>
        <fullName evidence="5">PucR family transcriptional regulator</fullName>
    </submittedName>
</protein>
<evidence type="ECO:0000259" key="3">
    <source>
        <dbReference type="Pfam" id="PF13556"/>
    </source>
</evidence>
<feature type="domain" description="Purine catabolism PurC-like" evidence="2">
    <location>
        <begin position="9"/>
        <end position="129"/>
    </location>
</feature>
<dbReference type="Pfam" id="PF17853">
    <property type="entry name" value="GGDEF_2"/>
    <property type="match status" value="1"/>
</dbReference>
<dbReference type="InterPro" id="IPR042070">
    <property type="entry name" value="PucR_C-HTH_sf"/>
</dbReference>
<gene>
    <name evidence="5" type="ORF">RN606_01815</name>
</gene>
<dbReference type="RefSeq" id="WP_313499388.1">
    <property type="nucleotide sequence ID" value="NZ_CP134879.1"/>
</dbReference>
<dbReference type="PANTHER" id="PTHR33744">
    <property type="entry name" value="CARBOHYDRATE DIACID REGULATOR"/>
    <property type="match status" value="1"/>
</dbReference>
<proteinExistence type="inferred from homology"/>
<sequence length="509" mass="54473">MPTTLATLLQDAPLGLSLKVPGRSEALTEPLAWAHASDLADPTPWLVEGGLLLTDGVQFRDDASAQAATAYVDRLTTRGVLALGFAEGIVHPQIPSTVVDACARVEMPLLRVPRGTPFMQIIRHVSDAIARDERSRLEASLDAQRAVARAALRPDGLRAILAELEVRLGTWVALFDASGERVEIATRLNVPADASSIVEEAARRLLAKGRPGTIRLDDEGLTATLETIGRRAPLRGVLAVGSAGDLDSAGADLVSSVIALAGIALEQSRTLETARRRLRAGILELLRAGAFQVAESTASALWGSLPQGPVVVTMVAPEGTDTTLTEQLETFADRHQGRVFFAERDGALVLVAAQGDERLALPFLERAGLRAGMSGPISWTELDRGLDEARRAWASASASRPVARFPELARRGMLSYLEEAGGEAVARRLLAPLLGDPADAQLIEAAGVWLENLGQWDPAARALGIHRQTLRSRVAVAGRRLGLDLERVDDRTELWTALTLTRMTPADRV</sequence>
<dbReference type="InterPro" id="IPR041522">
    <property type="entry name" value="CdaR_GGDEF"/>
</dbReference>
<dbReference type="InterPro" id="IPR025736">
    <property type="entry name" value="PucR_C-HTH_dom"/>
</dbReference>
<dbReference type="EMBL" id="CP134879">
    <property type="protein sequence ID" value="WNM24912.1"/>
    <property type="molecule type" value="Genomic_DNA"/>
</dbReference>
<name>A0AA96J774_9MICO</name>
<evidence type="ECO:0000259" key="4">
    <source>
        <dbReference type="Pfam" id="PF17853"/>
    </source>
</evidence>
<dbReference type="AlphaFoldDB" id="A0AA96J774"/>
<evidence type="ECO:0000313" key="5">
    <source>
        <dbReference type="EMBL" id="WNM24912.1"/>
    </source>
</evidence>
<accession>A0AA96J774</accession>